<dbReference type="PANTHER" id="PTHR13563:SF13">
    <property type="entry name" value="TRNA METHYLTRANSFERASE 10 HOMOLOG A"/>
    <property type="match status" value="1"/>
</dbReference>
<dbReference type="Gene3D" id="3.40.1280.30">
    <property type="match status" value="1"/>
</dbReference>
<name>A0ABN9WDF0_9DINO</name>
<dbReference type="InterPro" id="IPR038459">
    <property type="entry name" value="MT_TRM10-typ_sf"/>
</dbReference>
<feature type="compositionally biased region" description="Low complexity" evidence="6">
    <location>
        <begin position="339"/>
        <end position="349"/>
    </location>
</feature>
<comment type="catalytic activity">
    <reaction evidence="5">
        <text>guanosine(9) in tRNA + S-adenosyl-L-methionine = N(1)-methylguanosine(9) in tRNA + S-adenosyl-L-homocysteine + H(+)</text>
        <dbReference type="Rhea" id="RHEA:43156"/>
        <dbReference type="Rhea" id="RHEA-COMP:10367"/>
        <dbReference type="Rhea" id="RHEA-COMP:10368"/>
        <dbReference type="ChEBI" id="CHEBI:15378"/>
        <dbReference type="ChEBI" id="CHEBI:57856"/>
        <dbReference type="ChEBI" id="CHEBI:59789"/>
        <dbReference type="ChEBI" id="CHEBI:73542"/>
        <dbReference type="ChEBI" id="CHEBI:74269"/>
        <dbReference type="EC" id="2.1.1.221"/>
    </reaction>
</comment>
<feature type="compositionally biased region" description="Basic residues" evidence="6">
    <location>
        <begin position="80"/>
        <end position="91"/>
    </location>
</feature>
<dbReference type="InterPro" id="IPR007356">
    <property type="entry name" value="tRNA_m1G_MeTrfase_euk"/>
</dbReference>
<reference evidence="8" key="1">
    <citation type="submission" date="2023-10" db="EMBL/GenBank/DDBJ databases">
        <authorList>
            <person name="Chen Y."/>
            <person name="Shah S."/>
            <person name="Dougan E. K."/>
            <person name="Thang M."/>
            <person name="Chan C."/>
        </authorList>
    </citation>
    <scope>NUCLEOTIDE SEQUENCE [LARGE SCALE GENOMIC DNA]</scope>
</reference>
<proteinExistence type="predicted"/>
<organism evidence="8 9">
    <name type="scientific">Prorocentrum cordatum</name>
    <dbReference type="NCBI Taxonomy" id="2364126"/>
    <lineage>
        <taxon>Eukaryota</taxon>
        <taxon>Sar</taxon>
        <taxon>Alveolata</taxon>
        <taxon>Dinophyceae</taxon>
        <taxon>Prorocentrales</taxon>
        <taxon>Prorocentraceae</taxon>
        <taxon>Prorocentrum</taxon>
    </lineage>
</organism>
<evidence type="ECO:0000256" key="1">
    <source>
        <dbReference type="ARBA" id="ARBA00012797"/>
    </source>
</evidence>
<evidence type="ECO:0000256" key="3">
    <source>
        <dbReference type="ARBA" id="ARBA00022679"/>
    </source>
</evidence>
<feature type="region of interest" description="Disordered" evidence="6">
    <location>
        <begin position="1"/>
        <end position="94"/>
    </location>
</feature>
<feature type="compositionally biased region" description="Basic and acidic residues" evidence="6">
    <location>
        <begin position="70"/>
        <end position="79"/>
    </location>
</feature>
<keyword evidence="2" id="KW-0489">Methyltransferase</keyword>
<keyword evidence="9" id="KW-1185">Reference proteome</keyword>
<sequence length="394" mass="42012">MEAGDASGARAGDAGAAAGGASAASRGPLRGGGAAAGPAGAKGPLRGAAEVPGRSEGLGACEARRLRKEQRREENPGWKREKRKALKRRKQEARQEMLGAMGEEERAAFVERERRRGAQLKAELTESLQWAHESGSPKVVINCSFGEAMCPKERRSLAKQAQMAYTAIRDHRSKLQLHLTSVGTSNPALTALEEIGFRGWVIHTHEAPYWELFDRTRVVVLSPDADEDLDELSHEDVYVIGGLVDGSVRKNESRAQAEEHGLGRLRRLPLKRYGPPGAHPVLNIDCVVRILTRMAQAGSDWETVLADCLPRRHAGGPSARQERKQRALDRRLAEGGVAGAAAARGAADATVCEGTTESPAAGAGQRSVSEEGSEEADESSSEGSACPDRVAGDA</sequence>
<evidence type="ECO:0000256" key="4">
    <source>
        <dbReference type="ARBA" id="ARBA00022691"/>
    </source>
</evidence>
<dbReference type="EC" id="2.1.1.221" evidence="1"/>
<accession>A0ABN9WDF0</accession>
<feature type="compositionally biased region" description="Low complexity" evidence="6">
    <location>
        <begin position="1"/>
        <end position="28"/>
    </location>
</feature>
<protein>
    <recommendedName>
        <fullName evidence="1">tRNA (guanine(9)-N(1))-methyltransferase</fullName>
        <ecNumber evidence="1">2.1.1.221</ecNumber>
    </recommendedName>
</protein>
<evidence type="ECO:0000313" key="8">
    <source>
        <dbReference type="EMBL" id="CAK0883127.1"/>
    </source>
</evidence>
<comment type="caution">
    <text evidence="8">The sequence shown here is derived from an EMBL/GenBank/DDBJ whole genome shotgun (WGS) entry which is preliminary data.</text>
</comment>
<gene>
    <name evidence="8" type="ORF">PCOR1329_LOCUS65407</name>
</gene>
<evidence type="ECO:0000256" key="5">
    <source>
        <dbReference type="ARBA" id="ARBA00048434"/>
    </source>
</evidence>
<evidence type="ECO:0000313" key="9">
    <source>
        <dbReference type="Proteomes" id="UP001189429"/>
    </source>
</evidence>
<feature type="domain" description="SAM-dependent MTase TRM10-type" evidence="7">
    <location>
        <begin position="124"/>
        <end position="316"/>
    </location>
</feature>
<dbReference type="PANTHER" id="PTHR13563">
    <property type="entry name" value="TRNA (GUANINE-9-) METHYLTRANSFERASE"/>
    <property type="match status" value="1"/>
</dbReference>
<dbReference type="InterPro" id="IPR028564">
    <property type="entry name" value="MT_TRM10-typ"/>
</dbReference>
<evidence type="ECO:0000259" key="7">
    <source>
        <dbReference type="PROSITE" id="PS51675"/>
    </source>
</evidence>
<feature type="compositionally biased region" description="Low complexity" evidence="6">
    <location>
        <begin position="36"/>
        <end position="49"/>
    </location>
</feature>
<feature type="compositionally biased region" description="Acidic residues" evidence="6">
    <location>
        <begin position="371"/>
        <end position="380"/>
    </location>
</feature>
<evidence type="ECO:0000256" key="6">
    <source>
        <dbReference type="SAM" id="MobiDB-lite"/>
    </source>
</evidence>
<dbReference type="PROSITE" id="PS51675">
    <property type="entry name" value="SAM_MT_TRM10"/>
    <property type="match status" value="1"/>
</dbReference>
<dbReference type="CDD" id="cd18089">
    <property type="entry name" value="SPOUT_Trm10-like"/>
    <property type="match status" value="1"/>
</dbReference>
<evidence type="ECO:0000256" key="2">
    <source>
        <dbReference type="ARBA" id="ARBA00022603"/>
    </source>
</evidence>
<dbReference type="Proteomes" id="UP001189429">
    <property type="component" value="Unassembled WGS sequence"/>
</dbReference>
<dbReference type="EMBL" id="CAUYUJ010018378">
    <property type="protein sequence ID" value="CAK0883127.1"/>
    <property type="molecule type" value="Genomic_DNA"/>
</dbReference>
<keyword evidence="3" id="KW-0808">Transferase</keyword>
<keyword evidence="4" id="KW-0949">S-adenosyl-L-methionine</keyword>
<feature type="region of interest" description="Disordered" evidence="6">
    <location>
        <begin position="338"/>
        <end position="394"/>
    </location>
</feature>